<accession>A0ABU9BHA5</accession>
<organism evidence="6 7">
    <name type="scientific">Ideonella lacteola</name>
    <dbReference type="NCBI Taxonomy" id="2984193"/>
    <lineage>
        <taxon>Bacteria</taxon>
        <taxon>Pseudomonadati</taxon>
        <taxon>Pseudomonadota</taxon>
        <taxon>Betaproteobacteria</taxon>
        <taxon>Burkholderiales</taxon>
        <taxon>Sphaerotilaceae</taxon>
        <taxon>Ideonella</taxon>
    </lineage>
</organism>
<evidence type="ECO:0000256" key="2">
    <source>
        <dbReference type="ARBA" id="ARBA00023125"/>
    </source>
</evidence>
<gene>
    <name evidence="6" type="ORF">AACH06_00680</name>
</gene>
<evidence type="ECO:0000256" key="4">
    <source>
        <dbReference type="PROSITE-ProRule" id="PRU00335"/>
    </source>
</evidence>
<dbReference type="Proteomes" id="UP001371218">
    <property type="component" value="Unassembled WGS sequence"/>
</dbReference>
<keyword evidence="1" id="KW-0805">Transcription regulation</keyword>
<evidence type="ECO:0000259" key="5">
    <source>
        <dbReference type="PROSITE" id="PS50977"/>
    </source>
</evidence>
<dbReference type="PANTHER" id="PTHR30055">
    <property type="entry name" value="HTH-TYPE TRANSCRIPTIONAL REGULATOR RUTR"/>
    <property type="match status" value="1"/>
</dbReference>
<protein>
    <submittedName>
        <fullName evidence="6">TetR/AcrR family transcriptional regulator</fullName>
    </submittedName>
</protein>
<dbReference type="Pfam" id="PF16859">
    <property type="entry name" value="TetR_C_11"/>
    <property type="match status" value="1"/>
</dbReference>
<comment type="caution">
    <text evidence="6">The sequence shown here is derived from an EMBL/GenBank/DDBJ whole genome shotgun (WGS) entry which is preliminary data.</text>
</comment>
<dbReference type="InterPro" id="IPR050109">
    <property type="entry name" value="HTH-type_TetR-like_transc_reg"/>
</dbReference>
<dbReference type="PANTHER" id="PTHR30055:SF234">
    <property type="entry name" value="HTH-TYPE TRANSCRIPTIONAL REGULATOR BETI"/>
    <property type="match status" value="1"/>
</dbReference>
<keyword evidence="7" id="KW-1185">Reference proteome</keyword>
<dbReference type="CDD" id="cd02981">
    <property type="entry name" value="PDI_b_family"/>
    <property type="match status" value="1"/>
</dbReference>
<dbReference type="InterPro" id="IPR009057">
    <property type="entry name" value="Homeodomain-like_sf"/>
</dbReference>
<dbReference type="EMBL" id="JBBUTG010000001">
    <property type="protein sequence ID" value="MEK8029319.1"/>
    <property type="molecule type" value="Genomic_DNA"/>
</dbReference>
<dbReference type="PROSITE" id="PS50977">
    <property type="entry name" value="HTH_TETR_2"/>
    <property type="match status" value="1"/>
</dbReference>
<dbReference type="Gene3D" id="1.10.357.10">
    <property type="entry name" value="Tetracycline Repressor, domain 2"/>
    <property type="match status" value="1"/>
</dbReference>
<proteinExistence type="predicted"/>
<keyword evidence="2 4" id="KW-0238">DNA-binding</keyword>
<dbReference type="InterPro" id="IPR001647">
    <property type="entry name" value="HTH_TetR"/>
</dbReference>
<evidence type="ECO:0000313" key="7">
    <source>
        <dbReference type="Proteomes" id="UP001371218"/>
    </source>
</evidence>
<dbReference type="Pfam" id="PF00440">
    <property type="entry name" value="TetR_N"/>
    <property type="match status" value="1"/>
</dbReference>
<dbReference type="SUPFAM" id="SSF46689">
    <property type="entry name" value="Homeodomain-like"/>
    <property type="match status" value="1"/>
</dbReference>
<dbReference type="RefSeq" id="WP_341423661.1">
    <property type="nucleotide sequence ID" value="NZ_JBBUTG010000001.1"/>
</dbReference>
<evidence type="ECO:0000313" key="6">
    <source>
        <dbReference type="EMBL" id="MEK8029319.1"/>
    </source>
</evidence>
<name>A0ABU9BHA5_9BURK</name>
<evidence type="ECO:0000256" key="3">
    <source>
        <dbReference type="ARBA" id="ARBA00023163"/>
    </source>
</evidence>
<reference evidence="6 7" key="1">
    <citation type="submission" date="2024-04" db="EMBL/GenBank/DDBJ databases">
        <title>Novel species of the genus Ideonella isolated from streams.</title>
        <authorList>
            <person name="Lu H."/>
        </authorList>
    </citation>
    <scope>NUCLEOTIDE SEQUENCE [LARGE SCALE GENOMIC DNA]</scope>
    <source>
        <strain evidence="6 7">DXS29W</strain>
    </source>
</reference>
<feature type="DNA-binding region" description="H-T-H motif" evidence="4">
    <location>
        <begin position="36"/>
        <end position="55"/>
    </location>
</feature>
<evidence type="ECO:0000256" key="1">
    <source>
        <dbReference type="ARBA" id="ARBA00023015"/>
    </source>
</evidence>
<keyword evidence="3" id="KW-0804">Transcription</keyword>
<dbReference type="SUPFAM" id="SSF48498">
    <property type="entry name" value="Tetracyclin repressor-like, C-terminal domain"/>
    <property type="match status" value="1"/>
</dbReference>
<dbReference type="InterPro" id="IPR036271">
    <property type="entry name" value="Tet_transcr_reg_TetR-rel_C_sf"/>
</dbReference>
<sequence length="219" mass="24243">MSDPASPRQRRKDARPSELLEAAMALFVEKGFAATKSEEVAARAGVSKGTLYLYFPSKEELLKAVIRDTLLADIARGAERLAQEDGPTGQLLVELMTDWWVNVYNSPSSAIFKLVMTEVRNFPDIGEFYLREVIEPGHRLIGGLVQRGIDRGEFRAVDIDGVVHSIVLPMVMLCLHKHSMGACGFSDSHMGNPSEFIRQHLDLILNGLRAPRSDGKPVL</sequence>
<feature type="domain" description="HTH tetR-type" evidence="5">
    <location>
        <begin position="13"/>
        <end position="73"/>
    </location>
</feature>
<dbReference type="PRINTS" id="PR00455">
    <property type="entry name" value="HTHTETR"/>
</dbReference>
<dbReference type="InterPro" id="IPR011075">
    <property type="entry name" value="TetR_C"/>
</dbReference>